<dbReference type="CDD" id="cd02440">
    <property type="entry name" value="AdoMet_MTases"/>
    <property type="match status" value="1"/>
</dbReference>
<reference evidence="1 2" key="1">
    <citation type="submission" date="2019-05" db="EMBL/GenBank/DDBJ databases">
        <title>Draft genome sequence of Nonomuraea turkmeniaca DSM 43926.</title>
        <authorList>
            <person name="Saricaoglu S."/>
            <person name="Isik K."/>
        </authorList>
    </citation>
    <scope>NUCLEOTIDE SEQUENCE [LARGE SCALE GENOMIC DNA]</scope>
    <source>
        <strain evidence="1 2">DSM 43926</strain>
    </source>
</reference>
<sequence>MKDEMPEPVRAAVERARAAGFVYSCEPAVGRLLATLAAGVREGGRVLEIGTGAGVGLGWLVSGLLPRTDATVTTIERDPGRAGLGGDWPSFVDFRTGDALELLPGLGTYDLVFADAEAGKQMGLELTIAALNPRGVLVVDDMVPAPGTVWDAEFAGRQEAVRRTLLGHERLVAVDLPGHGSGIILATAQSA</sequence>
<accession>A0A5S4FF85</accession>
<gene>
    <name evidence="1" type="ORF">ETD86_22580</name>
</gene>
<dbReference type="PANTHER" id="PTHR43167:SF1">
    <property type="entry name" value="PUTATIVE (AFU_ORTHOLOGUE AFUA_6G01830)-RELATED"/>
    <property type="match status" value="1"/>
</dbReference>
<dbReference type="SUPFAM" id="SSF53335">
    <property type="entry name" value="S-adenosyl-L-methionine-dependent methyltransferases"/>
    <property type="match status" value="1"/>
</dbReference>
<name>A0A5S4FF85_9ACTN</name>
<dbReference type="AlphaFoldDB" id="A0A5S4FF85"/>
<dbReference type="Proteomes" id="UP000309128">
    <property type="component" value="Unassembled WGS sequence"/>
</dbReference>
<proteinExistence type="predicted"/>
<evidence type="ECO:0000313" key="2">
    <source>
        <dbReference type="Proteomes" id="UP000309128"/>
    </source>
</evidence>
<dbReference type="Pfam" id="PF13578">
    <property type="entry name" value="Methyltransf_24"/>
    <property type="match status" value="1"/>
</dbReference>
<evidence type="ECO:0000313" key="1">
    <source>
        <dbReference type="EMBL" id="TMR17913.1"/>
    </source>
</evidence>
<dbReference type="Gene3D" id="3.40.50.150">
    <property type="entry name" value="Vaccinia Virus protein VP39"/>
    <property type="match status" value="1"/>
</dbReference>
<dbReference type="OrthoDB" id="484536at2"/>
<comment type="caution">
    <text evidence="1">The sequence shown here is derived from an EMBL/GenBank/DDBJ whole genome shotgun (WGS) entry which is preliminary data.</text>
</comment>
<dbReference type="PANTHER" id="PTHR43167">
    <property type="entry name" value="PUTATIVE (AFU_ORTHOLOGUE AFUA_6G01830)-RELATED"/>
    <property type="match status" value="1"/>
</dbReference>
<dbReference type="RefSeq" id="WP_138668145.1">
    <property type="nucleotide sequence ID" value="NZ_VCKY01000075.1"/>
</dbReference>
<evidence type="ECO:0008006" key="3">
    <source>
        <dbReference type="Google" id="ProtNLM"/>
    </source>
</evidence>
<keyword evidence="2" id="KW-1185">Reference proteome</keyword>
<protein>
    <recommendedName>
        <fullName evidence="3">SAM-dependent methyltransferase</fullName>
    </recommendedName>
</protein>
<dbReference type="EMBL" id="VCKY01000075">
    <property type="protein sequence ID" value="TMR17913.1"/>
    <property type="molecule type" value="Genomic_DNA"/>
</dbReference>
<organism evidence="1 2">
    <name type="scientific">Nonomuraea turkmeniaca</name>
    <dbReference type="NCBI Taxonomy" id="103838"/>
    <lineage>
        <taxon>Bacteria</taxon>
        <taxon>Bacillati</taxon>
        <taxon>Actinomycetota</taxon>
        <taxon>Actinomycetes</taxon>
        <taxon>Streptosporangiales</taxon>
        <taxon>Streptosporangiaceae</taxon>
        <taxon>Nonomuraea</taxon>
    </lineage>
</organism>
<dbReference type="InterPro" id="IPR029063">
    <property type="entry name" value="SAM-dependent_MTases_sf"/>
</dbReference>